<dbReference type="Proteomes" id="UP000095237">
    <property type="component" value="Unassembled WGS sequence"/>
</dbReference>
<keyword evidence="7" id="KW-1185">Reference proteome</keyword>
<dbReference type="InterPro" id="IPR006665">
    <property type="entry name" value="OmpA-like"/>
</dbReference>
<proteinExistence type="predicted"/>
<keyword evidence="3" id="KW-0998">Cell outer membrane</keyword>
<dbReference type="Gene3D" id="3.30.1330.60">
    <property type="entry name" value="OmpA-like domain"/>
    <property type="match status" value="1"/>
</dbReference>
<name>A0A1E5IG64_ENDTX</name>
<dbReference type="PANTHER" id="PTHR30329">
    <property type="entry name" value="STATOR ELEMENT OF FLAGELLAR MOTOR COMPLEX"/>
    <property type="match status" value="1"/>
</dbReference>
<reference evidence="6 7" key="1">
    <citation type="submission" date="2015-11" db="EMBL/GenBank/DDBJ databases">
        <title>Evidence for parallel genomic evolution in an endosymbiosis of termite gut flagellates.</title>
        <authorList>
            <person name="Zheng H."/>
        </authorList>
    </citation>
    <scope>NUCLEOTIDE SEQUENCE [LARGE SCALE GENOMIC DNA]</scope>
    <source>
        <strain evidence="6 7">CET450</strain>
    </source>
</reference>
<organism evidence="6 7">
    <name type="scientific">Endomicrobium trichonymphae</name>
    <dbReference type="NCBI Taxonomy" id="1408204"/>
    <lineage>
        <taxon>Bacteria</taxon>
        <taxon>Pseudomonadati</taxon>
        <taxon>Elusimicrobiota</taxon>
        <taxon>Endomicrobiia</taxon>
        <taxon>Endomicrobiales</taxon>
        <taxon>Endomicrobiaceae</taxon>
        <taxon>Candidatus Endomicrobiellum</taxon>
    </lineage>
</organism>
<evidence type="ECO:0000259" key="5">
    <source>
        <dbReference type="PROSITE" id="PS51123"/>
    </source>
</evidence>
<evidence type="ECO:0000256" key="4">
    <source>
        <dbReference type="PROSITE-ProRule" id="PRU00473"/>
    </source>
</evidence>
<dbReference type="InterPro" id="IPR006664">
    <property type="entry name" value="OMP_bac"/>
</dbReference>
<accession>A0A1E5IG64</accession>
<dbReference type="SUPFAM" id="SSF103088">
    <property type="entry name" value="OmpA-like"/>
    <property type="match status" value="1"/>
</dbReference>
<evidence type="ECO:0000256" key="3">
    <source>
        <dbReference type="ARBA" id="ARBA00023237"/>
    </source>
</evidence>
<keyword evidence="2 4" id="KW-0472">Membrane</keyword>
<evidence type="ECO:0000256" key="1">
    <source>
        <dbReference type="ARBA" id="ARBA00004442"/>
    </source>
</evidence>
<evidence type="ECO:0000313" key="6">
    <source>
        <dbReference type="EMBL" id="OEG69450.1"/>
    </source>
</evidence>
<evidence type="ECO:0000256" key="2">
    <source>
        <dbReference type="ARBA" id="ARBA00023136"/>
    </source>
</evidence>
<dbReference type="PROSITE" id="PS51123">
    <property type="entry name" value="OMPA_2"/>
    <property type="match status" value="1"/>
</dbReference>
<dbReference type="GO" id="GO:0009279">
    <property type="term" value="C:cell outer membrane"/>
    <property type="evidence" value="ECO:0007669"/>
    <property type="project" value="UniProtKB-SubCell"/>
</dbReference>
<dbReference type="InterPro" id="IPR036737">
    <property type="entry name" value="OmpA-like_sf"/>
</dbReference>
<dbReference type="InterPro" id="IPR050330">
    <property type="entry name" value="Bact_OuterMem_StrucFunc"/>
</dbReference>
<dbReference type="EMBL" id="LNVX01000708">
    <property type="protein sequence ID" value="OEG69450.1"/>
    <property type="molecule type" value="Genomic_DNA"/>
</dbReference>
<comment type="subcellular location">
    <subcellularLocation>
        <location evidence="1">Cell outer membrane</location>
    </subcellularLocation>
</comment>
<dbReference type="PRINTS" id="PR01021">
    <property type="entry name" value="OMPADOMAIN"/>
</dbReference>
<dbReference type="CDD" id="cd07185">
    <property type="entry name" value="OmpA_C-like"/>
    <property type="match status" value="1"/>
</dbReference>
<comment type="caution">
    <text evidence="6">The sequence shown here is derived from an EMBL/GenBank/DDBJ whole genome shotgun (WGS) entry which is preliminary data.</text>
</comment>
<gene>
    <name evidence="6" type="ORF">ATZ36_09490</name>
</gene>
<protein>
    <recommendedName>
        <fullName evidence="5">OmpA-like domain-containing protein</fullName>
    </recommendedName>
</protein>
<evidence type="ECO:0000313" key="7">
    <source>
        <dbReference type="Proteomes" id="UP000095237"/>
    </source>
</evidence>
<dbReference type="Pfam" id="PF00691">
    <property type="entry name" value="OmpA"/>
    <property type="match status" value="1"/>
</dbReference>
<dbReference type="AlphaFoldDB" id="A0A1E5IG64"/>
<sequence length="94" mass="10907">MEILKENADYLESNPDIKIVLEGHTDERGTTEYNLSLGQRRALKVKEYYTQLGVAANRIATTSYGHEKPVDFRKNELGWAKNRRVETKLLVRQK</sequence>
<feature type="domain" description="OmpA-like" evidence="5">
    <location>
        <begin position="1"/>
        <end position="93"/>
    </location>
</feature>
<dbReference type="PANTHER" id="PTHR30329:SF21">
    <property type="entry name" value="LIPOPROTEIN YIAD-RELATED"/>
    <property type="match status" value="1"/>
</dbReference>